<dbReference type="VEuPathDB" id="VectorBase:ASTEI20_045701"/>
<dbReference type="VEuPathDB" id="VectorBase:ASTEI09376"/>
<dbReference type="Pfam" id="PF07732">
    <property type="entry name" value="Cu-oxidase_3"/>
    <property type="match status" value="2"/>
</dbReference>
<dbReference type="AlphaFoldDB" id="A0A182YLP0"/>
<evidence type="ECO:0000256" key="1">
    <source>
        <dbReference type="ARBA" id="ARBA00010609"/>
    </source>
</evidence>
<dbReference type="SUPFAM" id="SSF49503">
    <property type="entry name" value="Cupredoxins"/>
    <property type="match status" value="5"/>
</dbReference>
<feature type="domain" description="Plastocyanin-like" evidence="7">
    <location>
        <begin position="117"/>
        <end position="225"/>
    </location>
</feature>
<dbReference type="FunFam" id="2.60.40.420:FF:000045">
    <property type="entry name" value="Laccase 2"/>
    <property type="match status" value="2"/>
</dbReference>
<feature type="domain" description="Plastocyanin-like" evidence="5">
    <location>
        <begin position="681"/>
        <end position="830"/>
    </location>
</feature>
<dbReference type="PANTHER" id="PTHR11709">
    <property type="entry name" value="MULTI-COPPER OXIDASE"/>
    <property type="match status" value="1"/>
</dbReference>
<sequence>MENKCGYLFIWLLVVGVCVVFLVRHTTYPNAVLPSVGKFMAGPQLLQAVREAKDRPTPLRLAEFHDGAECDRICPEQEAPRVCYFRWIAEHYAAMGSACGDCRWGNRSHCFHPQCITADGMERGVLALNRRIPGPSIHVCRHDMVVVDVINHMEGLETTIHWHGAHQYDTPWMDGVPMITQCPIPHGTGFRYAFNASEPGTQFYHSHSGHQKANGHYGLFVVRSPTDINRHLYDYDLSEHHIVISDWTLDLVEKFVPGLQSSTVRMDSILINGRGRHFDEEEHELQVQAPLTVYRVKKGFRYRFRLISSGSQFCPFQLQIENHRMQLIATDGGAVQPTMVDTLISTSGERYDFVLSANQKPGNYWVRVRAIGFCNVERREEFAVLSYTDEVEPVPEEELAYPKHTPPTWDERFPTGTDFGWYDCHFEWHLGIGMSFVLQVGEVDQMKKAPRDFPRLEFGTMIILPNSRTCVVLSVVVLCAASASAQGWLKSLVRAANGTLDVRSFPGEQCLRQCDETQPRICYFSWTMEHYHVMGPACRDCAKGNHTDCYHPACITADGVERGVMSLNRHIPGPAINVCHNDLIVVDVTNAMAGTAAAIHWHGLHQRATPHMDGVPFITQCPIGFGNTFRYAFLATEPGTQFYHSHSGHHKVNGHYGALIVREPKAADPNGHLYHYDTPAHVIVGSDWMHIDGEMFMPGLPSAGGIMPINLLINGRGQYYDRETNETTNVPLEVYTVRRGARFRFRFINAASHVCPLQLQIEDHFMEIIASDSFHLQPRKVDTLITTSGERYDFVLEANGPKDTYWVRLRALGPCADLELEQFAVLRYTNGPVVNDAFPANKPPTFEAPFPNVATVNHPNATCGRPEFGDYCITDFEAYDTDEDIINGTPDHQLTFGFINNLVSFRTMFETHPYEHFMNIHGSIMLQGAINNISLAYPPFPLLTQPDQIDESMFCDEHQRPARCSDRQLCNCIHRVKIELGDLVELYILDLTPSVNDLNHPFHLHGYQMFVMELGQDRRVPITFEIAQQIARQRLVQRNTVPLPPRKDTVSIPSRGYARVRFRANNPGFWLMHCHYEWHTAVGMALVLQVGETDDMVKPPADFPKCNNYTPAVDALLQEGL</sequence>
<dbReference type="CDD" id="cd13884">
    <property type="entry name" value="CuRO_2_tcLCC_insect_like"/>
    <property type="match status" value="2"/>
</dbReference>
<evidence type="ECO:0000313" key="8">
    <source>
        <dbReference type="EnsemblMetazoa" id="ASTEI09376-PA"/>
    </source>
</evidence>
<dbReference type="CDD" id="cd13905">
    <property type="entry name" value="CuRO_3_tcLLC2_insect_like"/>
    <property type="match status" value="1"/>
</dbReference>
<dbReference type="FunFam" id="2.60.40.420:FF:000031">
    <property type="entry name" value="Laccase-2 isoform A"/>
    <property type="match status" value="2"/>
</dbReference>
<dbReference type="InterPro" id="IPR008972">
    <property type="entry name" value="Cupredoxin"/>
</dbReference>
<dbReference type="PROSITE" id="PS00080">
    <property type="entry name" value="MULTICOPPER_OXIDASE2"/>
    <property type="match status" value="1"/>
</dbReference>
<dbReference type="GO" id="GO:0005886">
    <property type="term" value="C:plasma membrane"/>
    <property type="evidence" value="ECO:0007669"/>
    <property type="project" value="TreeGrafter"/>
</dbReference>
<dbReference type="Gene3D" id="2.60.40.420">
    <property type="entry name" value="Cupredoxins - blue copper proteins"/>
    <property type="match status" value="6"/>
</dbReference>
<evidence type="ECO:0000313" key="9">
    <source>
        <dbReference type="Proteomes" id="UP000076408"/>
    </source>
</evidence>
<evidence type="ECO:0000256" key="3">
    <source>
        <dbReference type="ARBA" id="ARBA00023002"/>
    </source>
</evidence>
<dbReference type="InterPro" id="IPR002355">
    <property type="entry name" value="Cu_oxidase_Cu_BS"/>
</dbReference>
<reference evidence="8" key="2">
    <citation type="submission" date="2020-05" db="UniProtKB">
        <authorList>
            <consortium name="EnsemblMetazoa"/>
        </authorList>
    </citation>
    <scope>IDENTIFICATION</scope>
    <source>
        <strain evidence="8">Indian</strain>
    </source>
</reference>
<feature type="domain" description="Plastocyanin-like" evidence="7">
    <location>
        <begin position="557"/>
        <end position="665"/>
    </location>
</feature>
<evidence type="ECO:0000259" key="5">
    <source>
        <dbReference type="Pfam" id="PF00394"/>
    </source>
</evidence>
<comment type="similarity">
    <text evidence="1">Belongs to the multicopper oxidase family.</text>
</comment>
<dbReference type="VEuPathDB" id="VectorBase:ASTE009064"/>
<keyword evidence="2" id="KW-0479">Metal-binding</keyword>
<dbReference type="InterPro" id="IPR045087">
    <property type="entry name" value="Cu-oxidase_fam"/>
</dbReference>
<name>A0A182YLP0_ANOST</name>
<evidence type="ECO:0008006" key="10">
    <source>
        <dbReference type="Google" id="ProtNLM"/>
    </source>
</evidence>
<dbReference type="CDD" id="cd13858">
    <property type="entry name" value="CuRO_1_tcLCC2_insect_like"/>
    <property type="match status" value="2"/>
</dbReference>
<dbReference type="Proteomes" id="UP000076408">
    <property type="component" value="Unassembled WGS sequence"/>
</dbReference>
<feature type="domain" description="Plastocyanin-like" evidence="5">
    <location>
        <begin position="241"/>
        <end position="385"/>
    </location>
</feature>
<dbReference type="EnsemblMetazoa" id="ASTEI09376-RA">
    <property type="protein sequence ID" value="ASTEI09376-PA"/>
    <property type="gene ID" value="ASTEI09376"/>
</dbReference>
<dbReference type="InterPro" id="IPR001117">
    <property type="entry name" value="Cu-oxidase_2nd"/>
</dbReference>
<protein>
    <recommendedName>
        <fullName evidence="10">Multicopper oxidase</fullName>
    </recommendedName>
</protein>
<evidence type="ECO:0000256" key="2">
    <source>
        <dbReference type="ARBA" id="ARBA00022723"/>
    </source>
</evidence>
<dbReference type="GO" id="GO:0006826">
    <property type="term" value="P:iron ion transport"/>
    <property type="evidence" value="ECO:0007669"/>
    <property type="project" value="TreeGrafter"/>
</dbReference>
<dbReference type="GO" id="GO:0016491">
    <property type="term" value="F:oxidoreductase activity"/>
    <property type="evidence" value="ECO:0007669"/>
    <property type="project" value="UniProtKB-KW"/>
</dbReference>
<dbReference type="Pfam" id="PF00394">
    <property type="entry name" value="Cu-oxidase"/>
    <property type="match status" value="2"/>
</dbReference>
<proteinExistence type="inferred from homology"/>
<keyword evidence="4" id="KW-0186">Copper</keyword>
<dbReference type="InterPro" id="IPR011706">
    <property type="entry name" value="Cu-oxidase_C"/>
</dbReference>
<dbReference type="STRING" id="30069.A0A182YLP0"/>
<keyword evidence="9" id="KW-1185">Reference proteome</keyword>
<dbReference type="Pfam" id="PF07731">
    <property type="entry name" value="Cu-oxidase_2"/>
    <property type="match status" value="1"/>
</dbReference>
<dbReference type="VEuPathDB" id="VectorBase:ASTEI20_034290"/>
<evidence type="ECO:0000259" key="6">
    <source>
        <dbReference type="Pfam" id="PF07731"/>
    </source>
</evidence>
<feature type="domain" description="Plastocyanin-like" evidence="6">
    <location>
        <begin position="960"/>
        <end position="1092"/>
    </location>
</feature>
<dbReference type="GO" id="GO:0005507">
    <property type="term" value="F:copper ion binding"/>
    <property type="evidence" value="ECO:0007669"/>
    <property type="project" value="InterPro"/>
</dbReference>
<dbReference type="OMA" id="WWKADVM"/>
<dbReference type="PANTHER" id="PTHR11709:SF394">
    <property type="entry name" value="FI03373P-RELATED"/>
    <property type="match status" value="1"/>
</dbReference>
<dbReference type="PROSITE" id="PS00079">
    <property type="entry name" value="MULTICOPPER_OXIDASE1"/>
    <property type="match status" value="1"/>
</dbReference>
<keyword evidence="3" id="KW-0560">Oxidoreductase</keyword>
<accession>A0A182YLP0</accession>
<organism evidence="8 9">
    <name type="scientific">Anopheles stephensi</name>
    <name type="common">Indo-Pakistan malaria mosquito</name>
    <dbReference type="NCBI Taxonomy" id="30069"/>
    <lineage>
        <taxon>Eukaryota</taxon>
        <taxon>Metazoa</taxon>
        <taxon>Ecdysozoa</taxon>
        <taxon>Arthropoda</taxon>
        <taxon>Hexapoda</taxon>
        <taxon>Insecta</taxon>
        <taxon>Pterygota</taxon>
        <taxon>Neoptera</taxon>
        <taxon>Endopterygota</taxon>
        <taxon>Diptera</taxon>
        <taxon>Nematocera</taxon>
        <taxon>Culicoidea</taxon>
        <taxon>Culicidae</taxon>
        <taxon>Anophelinae</taxon>
        <taxon>Anopheles</taxon>
    </lineage>
</organism>
<evidence type="ECO:0000259" key="7">
    <source>
        <dbReference type="Pfam" id="PF07732"/>
    </source>
</evidence>
<reference evidence="9" key="1">
    <citation type="journal article" date="2014" name="Genome Biol.">
        <title>Genome analysis of a major urban malaria vector mosquito, Anopheles stephensi.</title>
        <authorList>
            <person name="Jiang X."/>
            <person name="Peery A."/>
            <person name="Hall A.B."/>
            <person name="Sharma A."/>
            <person name="Chen X.G."/>
            <person name="Waterhouse R.M."/>
            <person name="Komissarov A."/>
            <person name="Riehle M.M."/>
            <person name="Shouche Y."/>
            <person name="Sharakhova M.V."/>
            <person name="Lawson D."/>
            <person name="Pakpour N."/>
            <person name="Arensburger P."/>
            <person name="Davidson V.L."/>
            <person name="Eiglmeier K."/>
            <person name="Emrich S."/>
            <person name="George P."/>
            <person name="Kennedy R.C."/>
            <person name="Mane S.P."/>
            <person name="Maslen G."/>
            <person name="Oringanje C."/>
            <person name="Qi Y."/>
            <person name="Settlage R."/>
            <person name="Tojo M."/>
            <person name="Tubio J.M."/>
            <person name="Unger M.F."/>
            <person name="Wang B."/>
            <person name="Vernick K.D."/>
            <person name="Ribeiro J.M."/>
            <person name="James A.A."/>
            <person name="Michel K."/>
            <person name="Riehle M.A."/>
            <person name="Luckhart S."/>
            <person name="Sharakhov I.V."/>
            <person name="Tu Z."/>
        </authorList>
    </citation>
    <scope>NUCLEOTIDE SEQUENCE [LARGE SCALE GENOMIC DNA]</scope>
    <source>
        <strain evidence="9">Indian</strain>
    </source>
</reference>
<dbReference type="InterPro" id="IPR011707">
    <property type="entry name" value="Cu-oxidase-like_N"/>
</dbReference>
<dbReference type="InterPro" id="IPR033138">
    <property type="entry name" value="Cu_oxidase_CS"/>
</dbReference>
<evidence type="ECO:0000256" key="4">
    <source>
        <dbReference type="ARBA" id="ARBA00023008"/>
    </source>
</evidence>